<keyword evidence="1" id="KW-1133">Transmembrane helix</keyword>
<keyword evidence="1" id="KW-0812">Transmembrane</keyword>
<reference evidence="2" key="1">
    <citation type="submission" date="2020-09" db="EMBL/GenBank/DDBJ databases">
        <title>Genome-Enabled Discovery of Anthraquinone Biosynthesis in Senna tora.</title>
        <authorList>
            <person name="Kang S.-H."/>
            <person name="Pandey R.P."/>
            <person name="Lee C.-M."/>
            <person name="Sim J.-S."/>
            <person name="Jeong J.-T."/>
            <person name="Choi B.-S."/>
            <person name="Jung M."/>
            <person name="Ginzburg D."/>
            <person name="Zhao K."/>
            <person name="Won S.Y."/>
            <person name="Oh T.-J."/>
            <person name="Yu Y."/>
            <person name="Kim N.-H."/>
            <person name="Lee O.R."/>
            <person name="Lee T.-H."/>
            <person name="Bashyal P."/>
            <person name="Kim T.-S."/>
            <person name="Lee W.-H."/>
            <person name="Kawkins C."/>
            <person name="Kim C.-K."/>
            <person name="Kim J.S."/>
            <person name="Ahn B.O."/>
            <person name="Rhee S.Y."/>
            <person name="Sohng J.K."/>
        </authorList>
    </citation>
    <scope>NUCLEOTIDE SEQUENCE</scope>
    <source>
        <tissue evidence="2">Leaf</tissue>
    </source>
</reference>
<dbReference type="Proteomes" id="UP000634136">
    <property type="component" value="Unassembled WGS sequence"/>
</dbReference>
<proteinExistence type="predicted"/>
<organism evidence="2 3">
    <name type="scientific">Senna tora</name>
    <dbReference type="NCBI Taxonomy" id="362788"/>
    <lineage>
        <taxon>Eukaryota</taxon>
        <taxon>Viridiplantae</taxon>
        <taxon>Streptophyta</taxon>
        <taxon>Embryophyta</taxon>
        <taxon>Tracheophyta</taxon>
        <taxon>Spermatophyta</taxon>
        <taxon>Magnoliopsida</taxon>
        <taxon>eudicotyledons</taxon>
        <taxon>Gunneridae</taxon>
        <taxon>Pentapetalae</taxon>
        <taxon>rosids</taxon>
        <taxon>fabids</taxon>
        <taxon>Fabales</taxon>
        <taxon>Fabaceae</taxon>
        <taxon>Caesalpinioideae</taxon>
        <taxon>Cassia clade</taxon>
        <taxon>Senna</taxon>
    </lineage>
</organism>
<name>A0A834SSE1_9FABA</name>
<protein>
    <submittedName>
        <fullName evidence="2">Uncharacterized protein</fullName>
    </submittedName>
</protein>
<evidence type="ECO:0000313" key="3">
    <source>
        <dbReference type="Proteomes" id="UP000634136"/>
    </source>
</evidence>
<accession>A0A834SSE1</accession>
<comment type="caution">
    <text evidence="2">The sequence shown here is derived from an EMBL/GenBank/DDBJ whole genome shotgun (WGS) entry which is preliminary data.</text>
</comment>
<evidence type="ECO:0000313" key="2">
    <source>
        <dbReference type="EMBL" id="KAF7808766.1"/>
    </source>
</evidence>
<dbReference type="AlphaFoldDB" id="A0A834SSE1"/>
<keyword evidence="3" id="KW-1185">Reference proteome</keyword>
<feature type="transmembrane region" description="Helical" evidence="1">
    <location>
        <begin position="20"/>
        <end position="36"/>
    </location>
</feature>
<sequence>MGMKEVLFEMRADSGRKGTFFVLLLLFLLLILILPPN</sequence>
<keyword evidence="1" id="KW-0472">Membrane</keyword>
<evidence type="ECO:0000256" key="1">
    <source>
        <dbReference type="SAM" id="Phobius"/>
    </source>
</evidence>
<gene>
    <name evidence="2" type="ORF">G2W53_035509</name>
</gene>
<dbReference type="EMBL" id="JAAIUW010000011">
    <property type="protein sequence ID" value="KAF7808766.1"/>
    <property type="molecule type" value="Genomic_DNA"/>
</dbReference>